<keyword evidence="2" id="KW-1185">Reference proteome</keyword>
<gene>
    <name evidence="1" type="ORF">DL346_06895</name>
</gene>
<sequence length="86" mass="9972">MNINSIIPAQQTEFKGILLTIFAFSSISRKSMGVFSDIVANHCHLGHIAPFLHICLRFCMISFSQNKEAYPPLFEWRTSFFFTRIR</sequence>
<reference evidence="1 2" key="1">
    <citation type="submission" date="2018-06" db="EMBL/GenBank/DDBJ databases">
        <title>Paenibacillus montanisoli sp. nov., isolated from mountain area soil.</title>
        <authorList>
            <person name="Wu M."/>
        </authorList>
    </citation>
    <scope>NUCLEOTIDE SEQUENCE [LARGE SCALE GENOMIC DNA]</scope>
    <source>
        <strain evidence="1 2">RA17</strain>
    </source>
</reference>
<name>A0A328UDL4_9BACL</name>
<dbReference type="Proteomes" id="UP000249260">
    <property type="component" value="Unassembled WGS sequence"/>
</dbReference>
<protein>
    <submittedName>
        <fullName evidence="1">Uncharacterized protein</fullName>
    </submittedName>
</protein>
<comment type="caution">
    <text evidence="1">The sequence shown here is derived from an EMBL/GenBank/DDBJ whole genome shotgun (WGS) entry which is preliminary data.</text>
</comment>
<organism evidence="1 2">
    <name type="scientific">Paenibacillus montanisoli</name>
    <dbReference type="NCBI Taxonomy" id="2081970"/>
    <lineage>
        <taxon>Bacteria</taxon>
        <taxon>Bacillati</taxon>
        <taxon>Bacillota</taxon>
        <taxon>Bacilli</taxon>
        <taxon>Bacillales</taxon>
        <taxon>Paenibacillaceae</taxon>
        <taxon>Paenibacillus</taxon>
    </lineage>
</organism>
<proteinExistence type="predicted"/>
<accession>A0A328UDL4</accession>
<evidence type="ECO:0000313" key="2">
    <source>
        <dbReference type="Proteomes" id="UP000249260"/>
    </source>
</evidence>
<dbReference type="EMBL" id="QLUW01000001">
    <property type="protein sequence ID" value="RAP78156.1"/>
    <property type="molecule type" value="Genomic_DNA"/>
</dbReference>
<evidence type="ECO:0000313" key="1">
    <source>
        <dbReference type="EMBL" id="RAP78156.1"/>
    </source>
</evidence>
<dbReference type="AlphaFoldDB" id="A0A328UDL4"/>